<feature type="region of interest" description="Disordered" evidence="1">
    <location>
        <begin position="1"/>
        <end position="26"/>
    </location>
</feature>
<feature type="region of interest" description="Disordered" evidence="1">
    <location>
        <begin position="41"/>
        <end position="63"/>
    </location>
</feature>
<proteinExistence type="predicted"/>
<name>A0A0P0X3X9_ORYSJ</name>
<gene>
    <name evidence="2" type="ordered locus">Os07g0227650</name>
    <name evidence="2" type="ORF">OSNPB_070227650</name>
</gene>
<keyword evidence="3" id="KW-1185">Reference proteome</keyword>
<feature type="compositionally biased region" description="Low complexity" evidence="1">
    <location>
        <begin position="53"/>
        <end position="63"/>
    </location>
</feature>
<evidence type="ECO:0000313" key="3">
    <source>
        <dbReference type="Proteomes" id="UP000059680"/>
    </source>
</evidence>
<evidence type="ECO:0000256" key="1">
    <source>
        <dbReference type="SAM" id="MobiDB-lite"/>
    </source>
</evidence>
<feature type="compositionally biased region" description="Gly residues" evidence="1">
    <location>
        <begin position="1"/>
        <end position="10"/>
    </location>
</feature>
<protein>
    <submittedName>
        <fullName evidence="2">Os07g0227650 protein</fullName>
    </submittedName>
</protein>
<reference evidence="2 3" key="2">
    <citation type="journal article" date="2013" name="Plant Cell Physiol.">
        <title>Rice Annotation Project Database (RAP-DB): an integrative and interactive database for rice genomics.</title>
        <authorList>
            <person name="Sakai H."/>
            <person name="Lee S.S."/>
            <person name="Tanaka T."/>
            <person name="Numa H."/>
            <person name="Kim J."/>
            <person name="Kawahara Y."/>
            <person name="Wakimoto H."/>
            <person name="Yang C.C."/>
            <person name="Iwamoto M."/>
            <person name="Abe T."/>
            <person name="Yamada Y."/>
            <person name="Muto A."/>
            <person name="Inokuchi H."/>
            <person name="Ikemura T."/>
            <person name="Matsumoto T."/>
            <person name="Sasaki T."/>
            <person name="Itoh T."/>
        </authorList>
    </citation>
    <scope>NUCLEOTIDE SEQUENCE [LARGE SCALE GENOMIC DNA]</scope>
    <source>
        <strain evidence="3">cv. Nipponbare</strain>
    </source>
</reference>
<dbReference type="Proteomes" id="UP000059680">
    <property type="component" value="Chromosome 7"/>
</dbReference>
<reference evidence="3" key="1">
    <citation type="journal article" date="2005" name="Nature">
        <title>The map-based sequence of the rice genome.</title>
        <authorList>
            <consortium name="International rice genome sequencing project (IRGSP)"/>
            <person name="Matsumoto T."/>
            <person name="Wu J."/>
            <person name="Kanamori H."/>
            <person name="Katayose Y."/>
            <person name="Fujisawa M."/>
            <person name="Namiki N."/>
            <person name="Mizuno H."/>
            <person name="Yamamoto K."/>
            <person name="Antonio B.A."/>
            <person name="Baba T."/>
            <person name="Sakata K."/>
            <person name="Nagamura Y."/>
            <person name="Aoki H."/>
            <person name="Arikawa K."/>
            <person name="Arita K."/>
            <person name="Bito T."/>
            <person name="Chiden Y."/>
            <person name="Fujitsuka N."/>
            <person name="Fukunaka R."/>
            <person name="Hamada M."/>
            <person name="Harada C."/>
            <person name="Hayashi A."/>
            <person name="Hijishita S."/>
            <person name="Honda M."/>
            <person name="Hosokawa S."/>
            <person name="Ichikawa Y."/>
            <person name="Idonuma A."/>
            <person name="Iijima M."/>
            <person name="Ikeda M."/>
            <person name="Ikeno M."/>
            <person name="Ito K."/>
            <person name="Ito S."/>
            <person name="Ito T."/>
            <person name="Ito Y."/>
            <person name="Ito Y."/>
            <person name="Iwabuchi A."/>
            <person name="Kamiya K."/>
            <person name="Karasawa W."/>
            <person name="Kurita K."/>
            <person name="Katagiri S."/>
            <person name="Kikuta A."/>
            <person name="Kobayashi H."/>
            <person name="Kobayashi N."/>
            <person name="Machita K."/>
            <person name="Maehara T."/>
            <person name="Masukawa M."/>
            <person name="Mizubayashi T."/>
            <person name="Mukai Y."/>
            <person name="Nagasaki H."/>
            <person name="Nagata Y."/>
            <person name="Naito S."/>
            <person name="Nakashima M."/>
            <person name="Nakama Y."/>
            <person name="Nakamichi Y."/>
            <person name="Nakamura M."/>
            <person name="Meguro A."/>
            <person name="Negishi M."/>
            <person name="Ohta I."/>
            <person name="Ohta T."/>
            <person name="Okamoto M."/>
            <person name="Ono N."/>
            <person name="Saji S."/>
            <person name="Sakaguchi M."/>
            <person name="Sakai K."/>
            <person name="Shibata M."/>
            <person name="Shimokawa T."/>
            <person name="Song J."/>
            <person name="Takazaki Y."/>
            <person name="Terasawa K."/>
            <person name="Tsugane M."/>
            <person name="Tsuji K."/>
            <person name="Ueda S."/>
            <person name="Waki K."/>
            <person name="Yamagata H."/>
            <person name="Yamamoto M."/>
            <person name="Yamamoto S."/>
            <person name="Yamane H."/>
            <person name="Yoshiki S."/>
            <person name="Yoshihara R."/>
            <person name="Yukawa K."/>
            <person name="Zhong H."/>
            <person name="Yano M."/>
            <person name="Yuan Q."/>
            <person name="Ouyang S."/>
            <person name="Liu J."/>
            <person name="Jones K.M."/>
            <person name="Gansberger K."/>
            <person name="Moffat K."/>
            <person name="Hill J."/>
            <person name="Bera J."/>
            <person name="Fadrosh D."/>
            <person name="Jin S."/>
            <person name="Johri S."/>
            <person name="Kim M."/>
            <person name="Overton L."/>
            <person name="Reardon M."/>
            <person name="Tsitrin T."/>
            <person name="Vuong H."/>
            <person name="Weaver B."/>
            <person name="Ciecko A."/>
            <person name="Tallon L."/>
            <person name="Jackson J."/>
            <person name="Pai G."/>
            <person name="Aken S.V."/>
            <person name="Utterback T."/>
            <person name="Reidmuller S."/>
            <person name="Feldblyum T."/>
            <person name="Hsiao J."/>
            <person name="Zismann V."/>
            <person name="Iobst S."/>
            <person name="de Vazeille A.R."/>
            <person name="Buell C.R."/>
            <person name="Ying K."/>
            <person name="Li Y."/>
            <person name="Lu T."/>
            <person name="Huang Y."/>
            <person name="Zhao Q."/>
            <person name="Feng Q."/>
            <person name="Zhang L."/>
            <person name="Zhu J."/>
            <person name="Weng Q."/>
            <person name="Mu J."/>
            <person name="Lu Y."/>
            <person name="Fan D."/>
            <person name="Liu Y."/>
            <person name="Guan J."/>
            <person name="Zhang Y."/>
            <person name="Yu S."/>
            <person name="Liu X."/>
            <person name="Zhang Y."/>
            <person name="Hong G."/>
            <person name="Han B."/>
            <person name="Choisne N."/>
            <person name="Demange N."/>
            <person name="Orjeda G."/>
            <person name="Samain S."/>
            <person name="Cattolico L."/>
            <person name="Pelletier E."/>
            <person name="Couloux A."/>
            <person name="Segurens B."/>
            <person name="Wincker P."/>
            <person name="D'Hont A."/>
            <person name="Scarpelli C."/>
            <person name="Weissenbach J."/>
            <person name="Salanoubat M."/>
            <person name="Quetier F."/>
            <person name="Yu Y."/>
            <person name="Kim H.R."/>
            <person name="Rambo T."/>
            <person name="Currie J."/>
            <person name="Collura K."/>
            <person name="Luo M."/>
            <person name="Yang T."/>
            <person name="Ammiraju J.S.S."/>
            <person name="Engler F."/>
            <person name="Soderlund C."/>
            <person name="Wing R.A."/>
            <person name="Palmer L.E."/>
            <person name="de la Bastide M."/>
            <person name="Spiegel L."/>
            <person name="Nascimento L."/>
            <person name="Zutavern T."/>
            <person name="O'Shaughnessy A."/>
            <person name="Dike S."/>
            <person name="Dedhia N."/>
            <person name="Preston R."/>
            <person name="Balija V."/>
            <person name="McCombie W.R."/>
            <person name="Chow T."/>
            <person name="Chen H."/>
            <person name="Chung M."/>
            <person name="Chen C."/>
            <person name="Shaw J."/>
            <person name="Wu H."/>
            <person name="Hsiao K."/>
            <person name="Chao Y."/>
            <person name="Chu M."/>
            <person name="Cheng C."/>
            <person name="Hour A."/>
            <person name="Lee P."/>
            <person name="Lin S."/>
            <person name="Lin Y."/>
            <person name="Liou J."/>
            <person name="Liu S."/>
            <person name="Hsing Y."/>
            <person name="Raghuvanshi S."/>
            <person name="Mohanty A."/>
            <person name="Bharti A.K."/>
            <person name="Gaur A."/>
            <person name="Gupta V."/>
            <person name="Kumar D."/>
            <person name="Ravi V."/>
            <person name="Vij S."/>
            <person name="Kapur A."/>
            <person name="Khurana P."/>
            <person name="Khurana P."/>
            <person name="Khurana J.P."/>
            <person name="Tyagi A.K."/>
            <person name="Gaikwad K."/>
            <person name="Singh A."/>
            <person name="Dalal V."/>
            <person name="Srivastava S."/>
            <person name="Dixit A."/>
            <person name="Pal A.K."/>
            <person name="Ghazi I.A."/>
            <person name="Yadav M."/>
            <person name="Pandit A."/>
            <person name="Bhargava A."/>
            <person name="Sureshbabu K."/>
            <person name="Batra K."/>
            <person name="Sharma T.R."/>
            <person name="Mohapatra T."/>
            <person name="Singh N.K."/>
            <person name="Messing J."/>
            <person name="Nelson A.B."/>
            <person name="Fuks G."/>
            <person name="Kavchok S."/>
            <person name="Keizer G."/>
            <person name="Linton E."/>
            <person name="Llaca V."/>
            <person name="Song R."/>
            <person name="Tanyolac B."/>
            <person name="Young S."/>
            <person name="Ho-Il K."/>
            <person name="Hahn J.H."/>
            <person name="Sangsakoo G."/>
            <person name="Vanavichit A."/>
            <person name="de Mattos Luiz.A.T."/>
            <person name="Zimmer P.D."/>
            <person name="Malone G."/>
            <person name="Dellagostin O."/>
            <person name="de Oliveira A.C."/>
            <person name="Bevan M."/>
            <person name="Bancroft I."/>
            <person name="Minx P."/>
            <person name="Cordum H."/>
            <person name="Wilson R."/>
            <person name="Cheng Z."/>
            <person name="Jin W."/>
            <person name="Jiang J."/>
            <person name="Leong S.A."/>
            <person name="Iwama H."/>
            <person name="Gojobori T."/>
            <person name="Itoh T."/>
            <person name="Niimura Y."/>
            <person name="Fujii Y."/>
            <person name="Habara T."/>
            <person name="Sakai H."/>
            <person name="Sato Y."/>
            <person name="Wilson G."/>
            <person name="Kumar K."/>
            <person name="McCouch S."/>
            <person name="Juretic N."/>
            <person name="Hoen D."/>
            <person name="Wright S."/>
            <person name="Bruskiewich R."/>
            <person name="Bureau T."/>
            <person name="Miyao A."/>
            <person name="Hirochika H."/>
            <person name="Nishikawa T."/>
            <person name="Kadowaki K."/>
            <person name="Sugiura M."/>
            <person name="Burr B."/>
            <person name="Sasaki T."/>
        </authorList>
    </citation>
    <scope>NUCLEOTIDE SEQUENCE [LARGE SCALE GENOMIC DNA]</scope>
    <source>
        <strain evidence="3">cv. Nipponbare</strain>
    </source>
</reference>
<dbReference type="InParanoid" id="A0A0P0X3X9"/>
<sequence>MGDGTRGRGGPPHCTSHLHPSPSPDPSVAVICQVVASMMASHGHERRVRAGDSASPPLSRRSLLPPSPFWLLAGSSDATPWTRLLIHYRAPDGHLVDLIPSGPRAGLAR</sequence>
<dbReference type="AlphaFoldDB" id="A0A0P0X3X9"/>
<dbReference type="EMBL" id="AP014963">
    <property type="protein sequence ID" value="BAT00688.1"/>
    <property type="molecule type" value="Genomic_DNA"/>
</dbReference>
<organism evidence="2 3">
    <name type="scientific">Oryza sativa subsp. japonica</name>
    <name type="common">Rice</name>
    <dbReference type="NCBI Taxonomy" id="39947"/>
    <lineage>
        <taxon>Eukaryota</taxon>
        <taxon>Viridiplantae</taxon>
        <taxon>Streptophyta</taxon>
        <taxon>Embryophyta</taxon>
        <taxon>Tracheophyta</taxon>
        <taxon>Spermatophyta</taxon>
        <taxon>Magnoliopsida</taxon>
        <taxon>Liliopsida</taxon>
        <taxon>Poales</taxon>
        <taxon>Poaceae</taxon>
        <taxon>BOP clade</taxon>
        <taxon>Oryzoideae</taxon>
        <taxon>Oryzeae</taxon>
        <taxon>Oryzinae</taxon>
        <taxon>Oryza</taxon>
        <taxon>Oryza sativa</taxon>
    </lineage>
</organism>
<dbReference type="PaxDb" id="39947-A0A0P0X3X9"/>
<reference evidence="2 3" key="3">
    <citation type="journal article" date="2013" name="Rice">
        <title>Improvement of the Oryza sativa Nipponbare reference genome using next generation sequence and optical map data.</title>
        <authorList>
            <person name="Kawahara Y."/>
            <person name="de la Bastide M."/>
            <person name="Hamilton J.P."/>
            <person name="Kanamori H."/>
            <person name="McCombie W.R."/>
            <person name="Ouyang S."/>
            <person name="Schwartz D.C."/>
            <person name="Tanaka T."/>
            <person name="Wu J."/>
            <person name="Zhou S."/>
            <person name="Childs K.L."/>
            <person name="Davidson R.M."/>
            <person name="Lin H."/>
            <person name="Quesada-Ocampo L."/>
            <person name="Vaillancourt B."/>
            <person name="Sakai H."/>
            <person name="Lee S.S."/>
            <person name="Kim J."/>
            <person name="Numa H."/>
            <person name="Itoh T."/>
            <person name="Buell C.R."/>
            <person name="Matsumoto T."/>
        </authorList>
    </citation>
    <scope>NUCLEOTIDE SEQUENCE [LARGE SCALE GENOMIC DNA]</scope>
    <source>
        <strain evidence="3">cv. Nipponbare</strain>
    </source>
</reference>
<accession>A0A0P0X3X9</accession>
<evidence type="ECO:0000313" key="2">
    <source>
        <dbReference type="EMBL" id="BAT00688.1"/>
    </source>
</evidence>